<dbReference type="InterPro" id="IPR050090">
    <property type="entry name" value="Tyrosine_recombinase_XerCD"/>
</dbReference>
<dbReference type="InterPro" id="IPR013762">
    <property type="entry name" value="Integrase-like_cat_sf"/>
</dbReference>
<keyword evidence="3 5" id="KW-0238">DNA-binding</keyword>
<dbReference type="InterPro" id="IPR011010">
    <property type="entry name" value="DNA_brk_join_enz"/>
</dbReference>
<dbReference type="AlphaFoldDB" id="A0A920CG84"/>
<evidence type="ECO:0000256" key="5">
    <source>
        <dbReference type="PROSITE-ProRule" id="PRU01248"/>
    </source>
</evidence>
<proteinExistence type="inferred from homology"/>
<dbReference type="SUPFAM" id="SSF56349">
    <property type="entry name" value="DNA breaking-rejoining enzymes"/>
    <property type="match status" value="1"/>
</dbReference>
<dbReference type="InterPro" id="IPR002104">
    <property type="entry name" value="Integrase_catalytic"/>
</dbReference>
<dbReference type="Gene3D" id="1.10.443.10">
    <property type="entry name" value="Intergrase catalytic core"/>
    <property type="match status" value="1"/>
</dbReference>
<dbReference type="PROSITE" id="PS51898">
    <property type="entry name" value="TYR_RECOMBINASE"/>
    <property type="match status" value="1"/>
</dbReference>
<evidence type="ECO:0000256" key="3">
    <source>
        <dbReference type="ARBA" id="ARBA00023125"/>
    </source>
</evidence>
<dbReference type="GO" id="GO:0015074">
    <property type="term" value="P:DNA integration"/>
    <property type="evidence" value="ECO:0007669"/>
    <property type="project" value="UniProtKB-KW"/>
</dbReference>
<keyword evidence="2" id="KW-0229">DNA integration</keyword>
<dbReference type="GO" id="GO:0006310">
    <property type="term" value="P:DNA recombination"/>
    <property type="evidence" value="ECO:0007669"/>
    <property type="project" value="UniProtKB-KW"/>
</dbReference>
<dbReference type="CDD" id="cd01189">
    <property type="entry name" value="INT_ICEBs1_C_like"/>
    <property type="match status" value="1"/>
</dbReference>
<dbReference type="PANTHER" id="PTHR30349:SF64">
    <property type="entry name" value="PROPHAGE INTEGRASE INTD-RELATED"/>
    <property type="match status" value="1"/>
</dbReference>
<organism evidence="8 9">
    <name type="scientific">Paenibacillus antibioticophila</name>
    <dbReference type="NCBI Taxonomy" id="1274374"/>
    <lineage>
        <taxon>Bacteria</taxon>
        <taxon>Bacillati</taxon>
        <taxon>Bacillota</taxon>
        <taxon>Bacilli</taxon>
        <taxon>Bacillales</taxon>
        <taxon>Paenibacillaceae</taxon>
        <taxon>Paenibacillus</taxon>
    </lineage>
</organism>
<evidence type="ECO:0000313" key="8">
    <source>
        <dbReference type="EMBL" id="GIO39056.1"/>
    </source>
</evidence>
<reference evidence="8 9" key="1">
    <citation type="submission" date="2021-03" db="EMBL/GenBank/DDBJ databases">
        <title>Antimicrobial resistance genes in bacteria isolated from Japanese honey, and their potential for conferring macrolide and lincosamide resistance in the American foulbrood pathogen Paenibacillus larvae.</title>
        <authorList>
            <person name="Okamoto M."/>
            <person name="Kumagai M."/>
            <person name="Kanamori H."/>
            <person name="Takamatsu D."/>
        </authorList>
    </citation>
    <scope>NUCLEOTIDE SEQUENCE [LARGE SCALE GENOMIC DNA]</scope>
    <source>
        <strain evidence="8 9">J41TS12</strain>
    </source>
</reference>
<dbReference type="Proteomes" id="UP000681162">
    <property type="component" value="Unassembled WGS sequence"/>
</dbReference>
<dbReference type="Pfam" id="PF00589">
    <property type="entry name" value="Phage_integrase"/>
    <property type="match status" value="1"/>
</dbReference>
<evidence type="ECO:0000259" key="6">
    <source>
        <dbReference type="PROSITE" id="PS51898"/>
    </source>
</evidence>
<protein>
    <submittedName>
        <fullName evidence="8">Site-specific integrase</fullName>
    </submittedName>
</protein>
<name>A0A920CG84_9BACL</name>
<feature type="domain" description="Tyr recombinase" evidence="6">
    <location>
        <begin position="168"/>
        <end position="362"/>
    </location>
</feature>
<keyword evidence="4" id="KW-0233">DNA recombination</keyword>
<evidence type="ECO:0000259" key="7">
    <source>
        <dbReference type="PROSITE" id="PS51900"/>
    </source>
</evidence>
<dbReference type="PANTHER" id="PTHR30349">
    <property type="entry name" value="PHAGE INTEGRASE-RELATED"/>
    <property type="match status" value="1"/>
</dbReference>
<keyword evidence="9" id="KW-1185">Reference proteome</keyword>
<dbReference type="InterPro" id="IPR028259">
    <property type="entry name" value="AP2-like_int_N"/>
</dbReference>
<evidence type="ECO:0000256" key="4">
    <source>
        <dbReference type="ARBA" id="ARBA00023172"/>
    </source>
</evidence>
<dbReference type="RefSeq" id="WP_212941982.1">
    <property type="nucleotide sequence ID" value="NZ_BORR01000017.1"/>
</dbReference>
<evidence type="ECO:0000313" key="9">
    <source>
        <dbReference type="Proteomes" id="UP000681162"/>
    </source>
</evidence>
<dbReference type="InterPro" id="IPR010998">
    <property type="entry name" value="Integrase_recombinase_N"/>
</dbReference>
<dbReference type="EMBL" id="BORR01000017">
    <property type="protein sequence ID" value="GIO39056.1"/>
    <property type="molecule type" value="Genomic_DNA"/>
</dbReference>
<evidence type="ECO:0000256" key="1">
    <source>
        <dbReference type="ARBA" id="ARBA00008857"/>
    </source>
</evidence>
<dbReference type="Pfam" id="PF14659">
    <property type="entry name" value="Phage_int_SAM_3"/>
    <property type="match status" value="1"/>
</dbReference>
<gene>
    <name evidence="8" type="ORF">J41TS12_39170</name>
</gene>
<evidence type="ECO:0000256" key="2">
    <source>
        <dbReference type="ARBA" id="ARBA00022908"/>
    </source>
</evidence>
<dbReference type="PROSITE" id="PS51900">
    <property type="entry name" value="CB"/>
    <property type="match status" value="1"/>
</dbReference>
<comment type="caution">
    <text evidence="8">The sequence shown here is derived from an EMBL/GenBank/DDBJ whole genome shotgun (WGS) entry which is preliminary data.</text>
</comment>
<dbReference type="GO" id="GO:0003677">
    <property type="term" value="F:DNA binding"/>
    <property type="evidence" value="ECO:0007669"/>
    <property type="project" value="UniProtKB-UniRule"/>
</dbReference>
<dbReference type="InterPro" id="IPR004107">
    <property type="entry name" value="Integrase_SAM-like_N"/>
</dbReference>
<dbReference type="Pfam" id="PF14657">
    <property type="entry name" value="Arm-DNA-bind_4"/>
    <property type="match status" value="1"/>
</dbReference>
<comment type="similarity">
    <text evidence="1">Belongs to the 'phage' integrase family.</text>
</comment>
<feature type="domain" description="Core-binding (CB)" evidence="7">
    <location>
        <begin position="63"/>
        <end position="144"/>
    </location>
</feature>
<sequence>MPIYPYIKKGKEHYYYAFEVKKKDGSRKTIKQRGFKGKTEARAAERQARVDWEKGQYIDPSKMTVTEYMDYWLENKHNISDETLETNKGHIKNHITPAIGSIPFQKLTVDDIHHLVKSMQDKELADGTIRKVFNLIQTAYNSAQVKELIVKNPFSLLDKGSRPKPSEAKVDYWSVDEVKHFFSVLNHRQRILFILAIYTGMRRGEILGLRWKDIDFENSQIRIRQTLKPRQKIKKGGKNSNAERSITCSNFVKSELRKHKTMVIQECWDQKREFNDEGFVVCHSDGKPMNVGNFHRFWKRILANNNMREIRFHDLRHTCASLLLTSGAHPKVVQELLGHSSIKITLDTYSHLMPNMQGEAVDKLDKMLN</sequence>
<accession>A0A920CG84</accession>
<dbReference type="Gene3D" id="1.10.150.130">
    <property type="match status" value="1"/>
</dbReference>
<dbReference type="InterPro" id="IPR044068">
    <property type="entry name" value="CB"/>
</dbReference>